<dbReference type="InterPro" id="IPR005940">
    <property type="entry name" value="Anthranilate_Pribosyl_Tfrase"/>
</dbReference>
<feature type="binding site" evidence="4">
    <location>
        <begin position="106"/>
        <end position="114"/>
    </location>
    <ligand>
        <name>5-phospho-alpha-D-ribose 1-diphosphate</name>
        <dbReference type="ChEBI" id="CHEBI:58017"/>
    </ligand>
</feature>
<reference evidence="7 8" key="1">
    <citation type="submission" date="2020-03" db="EMBL/GenBank/DDBJ databases">
        <title>Genomic Encyclopedia of Type Strains, Phase IV (KMG-IV): sequencing the most valuable type-strain genomes for metagenomic binning, comparative biology and taxonomic classification.</title>
        <authorList>
            <person name="Goeker M."/>
        </authorList>
    </citation>
    <scope>NUCLEOTIDE SEQUENCE [LARGE SCALE GENOMIC DNA]</scope>
    <source>
        <strain evidence="7 8">DSM 27651</strain>
    </source>
</reference>
<gene>
    <name evidence="4" type="primary">trpD</name>
    <name evidence="7" type="ORF">GGR88_001268</name>
</gene>
<dbReference type="Gene3D" id="3.40.1030.10">
    <property type="entry name" value="Nucleoside phosphorylase/phosphoribosyltransferase catalytic domain"/>
    <property type="match status" value="1"/>
</dbReference>
<dbReference type="Proteomes" id="UP000734218">
    <property type="component" value="Unassembled WGS sequence"/>
</dbReference>
<keyword evidence="4" id="KW-0057">Aromatic amino acid biosynthesis</keyword>
<dbReference type="SUPFAM" id="SSF47648">
    <property type="entry name" value="Nucleoside phosphorylase/phosphoribosyltransferase N-terminal domain"/>
    <property type="match status" value="1"/>
</dbReference>
<dbReference type="EMBL" id="JAATJE010000001">
    <property type="protein sequence ID" value="NJC33794.1"/>
    <property type="molecule type" value="Genomic_DNA"/>
</dbReference>
<dbReference type="RefSeq" id="WP_167953735.1">
    <property type="nucleotide sequence ID" value="NZ_JAATJE010000001.1"/>
</dbReference>
<comment type="catalytic activity">
    <reaction evidence="4">
        <text>N-(5-phospho-beta-D-ribosyl)anthranilate + diphosphate = 5-phospho-alpha-D-ribose 1-diphosphate + anthranilate</text>
        <dbReference type="Rhea" id="RHEA:11768"/>
        <dbReference type="ChEBI" id="CHEBI:16567"/>
        <dbReference type="ChEBI" id="CHEBI:18277"/>
        <dbReference type="ChEBI" id="CHEBI:33019"/>
        <dbReference type="ChEBI" id="CHEBI:58017"/>
        <dbReference type="EC" id="2.4.2.18"/>
    </reaction>
</comment>
<feature type="binding site" evidence="4">
    <location>
        <position position="86"/>
    </location>
    <ligand>
        <name>5-phospho-alpha-D-ribose 1-diphosphate</name>
        <dbReference type="ChEBI" id="CHEBI:58017"/>
    </ligand>
</feature>
<feature type="binding site" evidence="4">
    <location>
        <position position="90"/>
    </location>
    <ligand>
        <name>Mg(2+)</name>
        <dbReference type="ChEBI" id="CHEBI:18420"/>
        <label>1</label>
    </ligand>
</feature>
<comment type="subunit">
    <text evidence="4">Homodimer.</text>
</comment>
<evidence type="ECO:0000256" key="3">
    <source>
        <dbReference type="ARBA" id="ARBA00022822"/>
    </source>
</evidence>
<feature type="binding site" evidence="4">
    <location>
        <position position="223"/>
    </location>
    <ligand>
        <name>Mg(2+)</name>
        <dbReference type="ChEBI" id="CHEBI:18420"/>
        <label>2</label>
    </ligand>
</feature>
<evidence type="ECO:0000313" key="7">
    <source>
        <dbReference type="EMBL" id="NJC33794.1"/>
    </source>
</evidence>
<dbReference type="Pfam" id="PF02885">
    <property type="entry name" value="Glycos_trans_3N"/>
    <property type="match status" value="1"/>
</dbReference>
<evidence type="ECO:0000259" key="6">
    <source>
        <dbReference type="Pfam" id="PF02885"/>
    </source>
</evidence>
<keyword evidence="8" id="KW-1185">Reference proteome</keyword>
<comment type="caution">
    <text evidence="4">Lacks conserved residue(s) required for the propagation of feature annotation.</text>
</comment>
<proteinExistence type="inferred from homology"/>
<keyword evidence="4" id="KW-0479">Metal-binding</keyword>
<comment type="caution">
    <text evidence="7">The sequence shown here is derived from an EMBL/GenBank/DDBJ whole genome shotgun (WGS) entry which is preliminary data.</text>
</comment>
<feature type="binding site" evidence="4">
    <location>
        <position position="224"/>
    </location>
    <ligand>
        <name>Mg(2+)</name>
        <dbReference type="ChEBI" id="CHEBI:18420"/>
        <label>1</label>
    </ligand>
</feature>
<feature type="binding site" evidence="4">
    <location>
        <position position="78"/>
    </location>
    <ligand>
        <name>5-phospho-alpha-D-ribose 1-diphosphate</name>
        <dbReference type="ChEBI" id="CHEBI:58017"/>
    </ligand>
</feature>
<sequence length="332" mass="34828">MTTIARLPDPQLPLTPEVARQAFADILDGRAADADIAAFLTALADRGETTMEIVAAARALRERLIPVAAPDGAIDVCGTGGDGTHSVNVSTAVAIVVAACGVPVAKHGSRAASSLSGAADTLEAAGLDLEIATASGERSLAELGIAFLFASNHHPALRRLAPIRRAIRRRTIFNFLGPLANPAGVDRQLIGVAPAAMLGTYAEALRMLGVRSGMVVTGERPLDELSVVGPSMLVRLQDGHSLEERITPEEVGLDRYTIEDLRGGDARFNADALIAVLSGAPGAYRDAVLLNTAAALQVAGRAADWTARIDDARRAIDDGRALDLLRRWIAFR</sequence>
<dbReference type="SUPFAM" id="SSF52418">
    <property type="entry name" value="Nucleoside phosphorylase/phosphoribosyltransferase catalytic domain"/>
    <property type="match status" value="1"/>
</dbReference>
<accession>A0ABX0XKD4</accession>
<feature type="binding site" evidence="4">
    <location>
        <position position="224"/>
    </location>
    <ligand>
        <name>Mg(2+)</name>
        <dbReference type="ChEBI" id="CHEBI:18420"/>
        <label>2</label>
    </ligand>
</feature>
<evidence type="ECO:0000256" key="2">
    <source>
        <dbReference type="ARBA" id="ARBA00022679"/>
    </source>
</evidence>
<feature type="binding site" evidence="4">
    <location>
        <position position="118"/>
    </location>
    <ligand>
        <name>5-phospho-alpha-D-ribose 1-diphosphate</name>
        <dbReference type="ChEBI" id="CHEBI:58017"/>
    </ligand>
</feature>
<feature type="binding site" evidence="4">
    <location>
        <position position="164"/>
    </location>
    <ligand>
        <name>anthranilate</name>
        <dbReference type="ChEBI" id="CHEBI:16567"/>
        <label>2</label>
    </ligand>
</feature>
<protein>
    <recommendedName>
        <fullName evidence="4">Anthranilate phosphoribosyltransferase</fullName>
        <ecNumber evidence="4">2.4.2.18</ecNumber>
    </recommendedName>
</protein>
<organism evidence="7 8">
    <name type="scientific">Sphingomonas jejuensis</name>
    <dbReference type="NCBI Taxonomy" id="904715"/>
    <lineage>
        <taxon>Bacteria</taxon>
        <taxon>Pseudomonadati</taxon>
        <taxon>Pseudomonadota</taxon>
        <taxon>Alphaproteobacteria</taxon>
        <taxon>Sphingomonadales</taxon>
        <taxon>Sphingomonadaceae</taxon>
        <taxon>Sphingomonas</taxon>
    </lineage>
</organism>
<evidence type="ECO:0000313" key="8">
    <source>
        <dbReference type="Proteomes" id="UP000734218"/>
    </source>
</evidence>
<evidence type="ECO:0000256" key="1">
    <source>
        <dbReference type="ARBA" id="ARBA00022676"/>
    </source>
</evidence>
<dbReference type="PANTHER" id="PTHR43285">
    <property type="entry name" value="ANTHRANILATE PHOSPHORIBOSYLTRANSFERASE"/>
    <property type="match status" value="1"/>
</dbReference>
<dbReference type="InterPro" id="IPR036320">
    <property type="entry name" value="Glycosyl_Trfase_fam3_N_dom_sf"/>
</dbReference>
<comment type="cofactor">
    <cofactor evidence="4">
        <name>Mg(2+)</name>
        <dbReference type="ChEBI" id="CHEBI:18420"/>
    </cofactor>
    <text evidence="4">Binds 2 magnesium ions per monomer.</text>
</comment>
<dbReference type="InterPro" id="IPR000312">
    <property type="entry name" value="Glycosyl_Trfase_fam3"/>
</dbReference>
<name>A0ABX0XKD4_9SPHN</name>
<dbReference type="Pfam" id="PF00591">
    <property type="entry name" value="Glycos_transf_3"/>
    <property type="match status" value="1"/>
</dbReference>
<dbReference type="PANTHER" id="PTHR43285:SF2">
    <property type="entry name" value="ANTHRANILATE PHOSPHORIBOSYLTRANSFERASE"/>
    <property type="match status" value="1"/>
</dbReference>
<feature type="binding site" evidence="4">
    <location>
        <begin position="88"/>
        <end position="91"/>
    </location>
    <ligand>
        <name>5-phospho-alpha-D-ribose 1-diphosphate</name>
        <dbReference type="ChEBI" id="CHEBI:58017"/>
    </ligand>
</feature>
<comment type="function">
    <text evidence="4">Catalyzes the transfer of the phosphoribosyl group of 5-phosphorylribose-1-pyrophosphate (PRPP) to anthranilate to yield N-(5'-phosphoribosyl)-anthranilate (PRA).</text>
</comment>
<keyword evidence="3 4" id="KW-0822">Tryptophan biosynthesis</keyword>
<feature type="domain" description="Glycosyl transferase family 3 N-terminal" evidence="6">
    <location>
        <begin position="13"/>
        <end position="63"/>
    </location>
</feature>
<keyword evidence="4" id="KW-0460">Magnesium</keyword>
<dbReference type="InterPro" id="IPR017459">
    <property type="entry name" value="Glycosyl_Trfase_fam3_N_dom"/>
</dbReference>
<evidence type="ECO:0000259" key="5">
    <source>
        <dbReference type="Pfam" id="PF00591"/>
    </source>
</evidence>
<dbReference type="GO" id="GO:0004048">
    <property type="term" value="F:anthranilate phosphoribosyltransferase activity"/>
    <property type="evidence" value="ECO:0007669"/>
    <property type="project" value="UniProtKB-EC"/>
</dbReference>
<comment type="pathway">
    <text evidence="4">Amino-acid biosynthesis; L-tryptophan biosynthesis; L-tryptophan from chorismate: step 2/5.</text>
</comment>
<evidence type="ECO:0000256" key="4">
    <source>
        <dbReference type="HAMAP-Rule" id="MF_00211"/>
    </source>
</evidence>
<dbReference type="NCBIfam" id="TIGR01245">
    <property type="entry name" value="trpD"/>
    <property type="match status" value="1"/>
</dbReference>
<dbReference type="HAMAP" id="MF_00211">
    <property type="entry name" value="TrpD"/>
    <property type="match status" value="1"/>
</dbReference>
<keyword evidence="1 4" id="KW-0328">Glycosyltransferase</keyword>
<feature type="domain" description="Glycosyl transferase family 3" evidence="5">
    <location>
        <begin position="73"/>
        <end position="322"/>
    </location>
</feature>
<keyword evidence="4" id="KW-0028">Amino-acid biosynthesis</keyword>
<keyword evidence="2 4" id="KW-0808">Transferase</keyword>
<dbReference type="InterPro" id="IPR035902">
    <property type="entry name" value="Nuc_phospho_transferase"/>
</dbReference>
<feature type="binding site" evidence="4">
    <location>
        <position position="78"/>
    </location>
    <ligand>
        <name>anthranilate</name>
        <dbReference type="ChEBI" id="CHEBI:16567"/>
        <label>1</label>
    </ligand>
</feature>
<dbReference type="Gene3D" id="1.20.970.10">
    <property type="entry name" value="Transferase, Pyrimidine Nucleoside Phosphorylase, Chain C"/>
    <property type="match status" value="1"/>
</dbReference>
<comment type="similarity">
    <text evidence="4">Belongs to the anthranilate phosphoribosyltransferase family.</text>
</comment>
<feature type="binding site" evidence="4">
    <location>
        <begin position="81"/>
        <end position="82"/>
    </location>
    <ligand>
        <name>5-phospho-alpha-D-ribose 1-diphosphate</name>
        <dbReference type="ChEBI" id="CHEBI:58017"/>
    </ligand>
</feature>
<dbReference type="EC" id="2.4.2.18" evidence="4"/>